<evidence type="ECO:0000313" key="2">
    <source>
        <dbReference type="Proteomes" id="UP000553963"/>
    </source>
</evidence>
<name>A0A840ANK1_9HYPH</name>
<proteinExistence type="predicted"/>
<accession>A0A840ANK1</accession>
<dbReference type="EMBL" id="JACIDS010000002">
    <property type="protein sequence ID" value="MBB3930105.1"/>
    <property type="molecule type" value="Genomic_DNA"/>
</dbReference>
<gene>
    <name evidence="1" type="ORF">GGR25_001144</name>
</gene>
<keyword evidence="2" id="KW-1185">Reference proteome</keyword>
<dbReference type="Proteomes" id="UP000553963">
    <property type="component" value="Unassembled WGS sequence"/>
</dbReference>
<protein>
    <submittedName>
        <fullName evidence="1">Uncharacterized protein</fullName>
    </submittedName>
</protein>
<organism evidence="1 2">
    <name type="scientific">Kaistia hirudinis</name>
    <dbReference type="NCBI Taxonomy" id="1293440"/>
    <lineage>
        <taxon>Bacteria</taxon>
        <taxon>Pseudomonadati</taxon>
        <taxon>Pseudomonadota</taxon>
        <taxon>Alphaproteobacteria</taxon>
        <taxon>Hyphomicrobiales</taxon>
        <taxon>Kaistiaceae</taxon>
        <taxon>Kaistia</taxon>
    </lineage>
</organism>
<comment type="caution">
    <text evidence="1">The sequence shown here is derived from an EMBL/GenBank/DDBJ whole genome shotgun (WGS) entry which is preliminary data.</text>
</comment>
<dbReference type="AlphaFoldDB" id="A0A840ANK1"/>
<evidence type="ECO:0000313" key="1">
    <source>
        <dbReference type="EMBL" id="MBB3930105.1"/>
    </source>
</evidence>
<reference evidence="1 2" key="1">
    <citation type="submission" date="2020-08" db="EMBL/GenBank/DDBJ databases">
        <title>Genomic Encyclopedia of Type Strains, Phase IV (KMG-IV): sequencing the most valuable type-strain genomes for metagenomic binning, comparative biology and taxonomic classification.</title>
        <authorList>
            <person name="Goeker M."/>
        </authorList>
    </citation>
    <scope>NUCLEOTIDE SEQUENCE [LARGE SCALE GENOMIC DNA]</scope>
    <source>
        <strain evidence="1 2">DSM 25966</strain>
    </source>
</reference>
<sequence>MPGHDSGRVDDGSAGLKLNCRGRLGGQARRLAKAYENNALAPFGDLS</sequence>